<comment type="similarity">
    <text evidence="1">Belongs to the N(4)/N(6)-methyltransferase family.</text>
</comment>
<gene>
    <name evidence="7" type="ORF">LMG32879_001280</name>
</gene>
<dbReference type="EC" id="2.1.1.72" evidence="2"/>
<accession>A0AA35VBN6</accession>
<protein>
    <recommendedName>
        <fullName evidence="2">site-specific DNA-methyltransferase (adenine-specific)</fullName>
        <ecNumber evidence="2">2.1.1.72</ecNumber>
    </recommendedName>
</protein>
<dbReference type="PRINTS" id="PR00505">
    <property type="entry name" value="D12N6MTFRASE"/>
</dbReference>
<evidence type="ECO:0000256" key="5">
    <source>
        <dbReference type="ARBA" id="ARBA00022691"/>
    </source>
</evidence>
<evidence type="ECO:0000256" key="3">
    <source>
        <dbReference type="ARBA" id="ARBA00022603"/>
    </source>
</evidence>
<comment type="catalytic activity">
    <reaction evidence="6">
        <text>a 2'-deoxyadenosine in DNA + S-adenosyl-L-methionine = an N(6)-methyl-2'-deoxyadenosine in DNA + S-adenosyl-L-homocysteine + H(+)</text>
        <dbReference type="Rhea" id="RHEA:15197"/>
        <dbReference type="Rhea" id="RHEA-COMP:12418"/>
        <dbReference type="Rhea" id="RHEA-COMP:12419"/>
        <dbReference type="ChEBI" id="CHEBI:15378"/>
        <dbReference type="ChEBI" id="CHEBI:57856"/>
        <dbReference type="ChEBI" id="CHEBI:59789"/>
        <dbReference type="ChEBI" id="CHEBI:90615"/>
        <dbReference type="ChEBI" id="CHEBI:90616"/>
        <dbReference type="EC" id="2.1.1.72"/>
    </reaction>
</comment>
<dbReference type="SUPFAM" id="SSF53335">
    <property type="entry name" value="S-adenosyl-L-methionine-dependent methyltransferases"/>
    <property type="match status" value="1"/>
</dbReference>
<keyword evidence="8" id="KW-1185">Reference proteome</keyword>
<keyword evidence="3 7" id="KW-0489">Methyltransferase</keyword>
<dbReference type="Gene3D" id="1.10.1020.10">
    <property type="entry name" value="Adenine-specific Methyltransferase, Domain 2"/>
    <property type="match status" value="1"/>
</dbReference>
<evidence type="ECO:0000256" key="2">
    <source>
        <dbReference type="ARBA" id="ARBA00011900"/>
    </source>
</evidence>
<dbReference type="EMBL" id="CATKSH010000006">
    <property type="protein sequence ID" value="CAI9120447.1"/>
    <property type="molecule type" value="Genomic_DNA"/>
</dbReference>
<keyword evidence="4" id="KW-0808">Transferase</keyword>
<dbReference type="AlphaFoldDB" id="A0AA35VBN6"/>
<reference evidence="7" key="1">
    <citation type="submission" date="2023-03" db="EMBL/GenBank/DDBJ databases">
        <authorList>
            <person name="Cleenwerck I."/>
        </authorList>
    </citation>
    <scope>NUCLEOTIDE SEQUENCE</scope>
    <source>
        <strain evidence="7">LMG 32879</strain>
    </source>
</reference>
<evidence type="ECO:0000256" key="6">
    <source>
        <dbReference type="ARBA" id="ARBA00047942"/>
    </source>
</evidence>
<dbReference type="GO" id="GO:0006298">
    <property type="term" value="P:mismatch repair"/>
    <property type="evidence" value="ECO:0007669"/>
    <property type="project" value="TreeGrafter"/>
</dbReference>
<dbReference type="Pfam" id="PF02086">
    <property type="entry name" value="MethyltransfD12"/>
    <property type="match status" value="1"/>
</dbReference>
<dbReference type="GO" id="GO:0032259">
    <property type="term" value="P:methylation"/>
    <property type="evidence" value="ECO:0007669"/>
    <property type="project" value="UniProtKB-KW"/>
</dbReference>
<organism evidence="7 8">
    <name type="scientific">Brytella acorum</name>
    <dbReference type="NCBI Taxonomy" id="2959299"/>
    <lineage>
        <taxon>Bacteria</taxon>
        <taxon>Pseudomonadati</taxon>
        <taxon>Pseudomonadota</taxon>
        <taxon>Alphaproteobacteria</taxon>
        <taxon>Acetobacterales</taxon>
        <taxon>Acetobacteraceae</taxon>
        <taxon>Brytella</taxon>
    </lineage>
</organism>
<dbReference type="PANTHER" id="PTHR30481">
    <property type="entry name" value="DNA ADENINE METHYLASE"/>
    <property type="match status" value="1"/>
</dbReference>
<dbReference type="InterPro" id="IPR029063">
    <property type="entry name" value="SAM-dependent_MTases_sf"/>
</dbReference>
<evidence type="ECO:0000313" key="7">
    <source>
        <dbReference type="EMBL" id="CAI9120447.1"/>
    </source>
</evidence>
<name>A0AA35VBN6_9PROT</name>
<dbReference type="InterPro" id="IPR012327">
    <property type="entry name" value="MeTrfase_D12"/>
</dbReference>
<dbReference type="GO" id="GO:0009007">
    <property type="term" value="F:site-specific DNA-methyltransferase (adenine-specific) activity"/>
    <property type="evidence" value="ECO:0007669"/>
    <property type="project" value="UniProtKB-EC"/>
</dbReference>
<dbReference type="PANTHER" id="PTHR30481:SF4">
    <property type="entry name" value="SITE-SPECIFIC DNA-METHYLTRANSFERASE (ADENINE-SPECIFIC)"/>
    <property type="match status" value="1"/>
</dbReference>
<proteinExistence type="inferred from homology"/>
<evidence type="ECO:0000256" key="4">
    <source>
        <dbReference type="ARBA" id="ARBA00022679"/>
    </source>
</evidence>
<keyword evidence="5" id="KW-0949">S-adenosyl-L-methionine</keyword>
<dbReference type="GO" id="GO:0009307">
    <property type="term" value="P:DNA restriction-modification system"/>
    <property type="evidence" value="ECO:0007669"/>
    <property type="project" value="InterPro"/>
</dbReference>
<evidence type="ECO:0000313" key="8">
    <source>
        <dbReference type="Proteomes" id="UP001176960"/>
    </source>
</evidence>
<dbReference type="InterPro" id="IPR023095">
    <property type="entry name" value="Ade_MeTrfase_dom_2"/>
</dbReference>
<dbReference type="PIRSF" id="PIRSF000398">
    <property type="entry name" value="M_m6A_EcoRV"/>
    <property type="match status" value="1"/>
</dbReference>
<comment type="caution">
    <text evidence="7">The sequence shown here is derived from an EMBL/GenBank/DDBJ whole genome shotgun (WGS) entry which is preliminary data.</text>
</comment>
<dbReference type="GO" id="GO:1904047">
    <property type="term" value="F:S-adenosyl-L-methionine binding"/>
    <property type="evidence" value="ECO:0007669"/>
    <property type="project" value="TreeGrafter"/>
</dbReference>
<dbReference type="InterPro" id="IPR012263">
    <property type="entry name" value="M_m6A_EcoRV"/>
</dbReference>
<evidence type="ECO:0000256" key="1">
    <source>
        <dbReference type="ARBA" id="ARBA00006594"/>
    </source>
</evidence>
<dbReference type="RefSeq" id="WP_289843520.1">
    <property type="nucleotide sequence ID" value="NZ_CATKSH010000006.1"/>
</dbReference>
<dbReference type="Proteomes" id="UP001176960">
    <property type="component" value="Unassembled WGS sequence"/>
</dbReference>
<dbReference type="GO" id="GO:0043565">
    <property type="term" value="F:sequence-specific DNA binding"/>
    <property type="evidence" value="ECO:0007669"/>
    <property type="project" value="TreeGrafter"/>
</dbReference>
<sequence>MNRPAYRCSGGALLSTFNMESNLRPIPAVKPVAPYLGGKRNLASRIIDRLREFPHQNYVEPFVGMGGVFLRRPFYVECEVINDLNRDVANLFRILQRHYVALMDELRWRITSRDEFERLVAAEANSLTDLERAARFLYLQRTAFGGKISGRNFGVSLRSARFDVQALGAVLEDVHRRLSRVVIECLPWQDVIRRYDRRETLFYLDPPYWGCERDYAAPFSRDQFEEMATTLRGLKGRFILSLNDRPEVRDVFAGFTIEGIDVAYSVARKASDQGRFKEVLISN</sequence>
<dbReference type="Gene3D" id="3.40.50.150">
    <property type="entry name" value="Vaccinia Virus protein VP39"/>
    <property type="match status" value="1"/>
</dbReference>